<sequence length="864" mass="97805">MSKDIAPIGEELCLVDSGTTNSILREIKYFQTLKKREGKVLTIAGSDTVIVGSGRAIITLPMGTQITIEDALLYPDSTRTLLSYRDIRQNGFHIETHMDNREEFLLLTKQNGYGKRICEKIPSLTSGLYYTYIKPIAHVAYKVIFQNVDAFHTWHDRLGHPEPNHLNSLNAFKEISVALLCQDLDRSGYLFIARFADSIFDEEHFPALGGEFKYQKECQEIDWDAQGIPVSDPRTTEAELQVQKIIHLQRLANNLPDAFTNFKGVTKSFIPAQNAPERVEVPNKTTQLPLTKKRGRSMATQRETIANKQRKTVNANQPLVGTHQIDTICQADHDSLQPSSVVHNAETRNSEDHRHIVSGDHNESIRVDEIAINYSETRESFDRRATIVDTNFSEQIAECLQVDPEPRSIKECQKRFDWNKWKDAIDIELASLYKRDVFSAVMPTPRGIFPMGYKWVFVRKRNENNEVMDVVTAYLYGSLDSDIYMKVPGGIDIPNQKGYTKNDDCPCVFIKKSPTGFCIISVYVDDLSIIGNTQDINEARHHLKTEFEMKDLGQTKFCLGLQLEHLPSGILVHQSAYTQKILEKFNMDKSYPSKIPMVVRSLDVEKDPFRPKEDGEDVLGPDFPYLSAIGALMYLANSTRPDIAFSVNLLARYSAAPTKHHWTGVKNVFRYLNGTRDLGLFFKKNQDSTLIGYTDASYLSDPHNARSQTGFVFLQGGTAISWKSSKQTLVATSTNHSEIIALYEASRECVWLRRMVNHILTSCGIGSLESPTIIYEDNAACVVQMKTGYIKSNITKHIAPKLFYPHELQQHGEINILQTKSCDNLADLFTKSLPYSTFFKYVEGIGMRRLKNLQDSRGVSSSGK</sequence>
<dbReference type="PROSITE" id="PS00141">
    <property type="entry name" value="ASP_PROTEASE"/>
    <property type="match status" value="1"/>
</dbReference>
<organism evidence="4 5">
    <name type="scientific">Oryza sativa subsp. japonica</name>
    <name type="common">Rice</name>
    <dbReference type="NCBI Taxonomy" id="39947"/>
    <lineage>
        <taxon>Eukaryota</taxon>
        <taxon>Viridiplantae</taxon>
        <taxon>Streptophyta</taxon>
        <taxon>Embryophyta</taxon>
        <taxon>Tracheophyta</taxon>
        <taxon>Spermatophyta</taxon>
        <taxon>Magnoliopsida</taxon>
        <taxon>Liliopsida</taxon>
        <taxon>Poales</taxon>
        <taxon>Poaceae</taxon>
        <taxon>BOP clade</taxon>
        <taxon>Oryzoideae</taxon>
        <taxon>Oryzeae</taxon>
        <taxon>Oryzinae</taxon>
        <taxon>Oryza</taxon>
        <taxon>Oryza sativa</taxon>
    </lineage>
</organism>
<accession>Q7XVV5</accession>
<dbReference type="InterPro" id="IPR001969">
    <property type="entry name" value="Aspartic_peptidase_AS"/>
</dbReference>
<dbReference type="GO" id="GO:0004190">
    <property type="term" value="F:aspartic-type endopeptidase activity"/>
    <property type="evidence" value="ECO:0007669"/>
    <property type="project" value="UniProtKB-KW"/>
</dbReference>
<dbReference type="PANTHER" id="PTHR11439">
    <property type="entry name" value="GAG-POL-RELATED RETROTRANSPOSON"/>
    <property type="match status" value="1"/>
</dbReference>
<keyword evidence="1" id="KW-0064">Aspartyl protease</keyword>
<dbReference type="EMBL" id="AL731615">
    <property type="protein sequence ID" value="CAD40421.3"/>
    <property type="molecule type" value="Genomic_DNA"/>
</dbReference>
<name>Q7XVV5_ORYSJ</name>
<keyword evidence="1" id="KW-0378">Hydrolase</keyword>
<dbReference type="InterPro" id="IPR043502">
    <property type="entry name" value="DNA/RNA_pol_sf"/>
</dbReference>
<dbReference type="Pfam" id="PF22936">
    <property type="entry name" value="Pol_BBD"/>
    <property type="match status" value="1"/>
</dbReference>
<proteinExistence type="predicted"/>
<dbReference type="CDD" id="cd09272">
    <property type="entry name" value="RNase_HI_RT_Ty1"/>
    <property type="match status" value="1"/>
</dbReference>
<evidence type="ECO:0000256" key="1">
    <source>
        <dbReference type="ARBA" id="ARBA00022750"/>
    </source>
</evidence>
<feature type="domain" description="Retrovirus-related Pol polyprotein from transposon TNT 1-94-like beta-barrel" evidence="3">
    <location>
        <begin position="14"/>
        <end position="92"/>
    </location>
</feature>
<dbReference type="Pfam" id="PF07727">
    <property type="entry name" value="RVT_2"/>
    <property type="match status" value="1"/>
</dbReference>
<evidence type="ECO:0000313" key="4">
    <source>
        <dbReference type="EMBL" id="CAD40421.3"/>
    </source>
</evidence>
<dbReference type="GO" id="GO:0006508">
    <property type="term" value="P:proteolysis"/>
    <property type="evidence" value="ECO:0007669"/>
    <property type="project" value="InterPro"/>
</dbReference>
<dbReference type="AlphaFoldDB" id="Q7XVV5"/>
<dbReference type="InterPro" id="IPR054722">
    <property type="entry name" value="PolX-like_BBD"/>
</dbReference>
<dbReference type="InterPro" id="IPR013103">
    <property type="entry name" value="RVT_2"/>
</dbReference>
<dbReference type="Proteomes" id="UP000000763">
    <property type="component" value="Chromosome 4"/>
</dbReference>
<evidence type="ECO:0000259" key="3">
    <source>
        <dbReference type="Pfam" id="PF22936"/>
    </source>
</evidence>
<evidence type="ECO:0000259" key="2">
    <source>
        <dbReference type="Pfam" id="PF07727"/>
    </source>
</evidence>
<dbReference type="PANTHER" id="PTHR11439:SF467">
    <property type="entry name" value="INTEGRASE CATALYTIC DOMAIN-CONTAINING PROTEIN"/>
    <property type="match status" value="1"/>
</dbReference>
<protein>
    <submittedName>
        <fullName evidence="4">OSJNBa0065J03.17 protein</fullName>
    </submittedName>
</protein>
<feature type="domain" description="Reverse transcriptase Ty1/copia-type" evidence="2">
    <location>
        <begin position="499"/>
        <end position="598"/>
    </location>
</feature>
<reference evidence="5" key="1">
    <citation type="journal article" date="2005" name="Nature">
        <title>The map-based sequence of the rice genome.</title>
        <authorList>
            <consortium name="International rice genome sequencing project (IRGSP)"/>
            <person name="Matsumoto T."/>
            <person name="Wu J."/>
            <person name="Kanamori H."/>
            <person name="Katayose Y."/>
            <person name="Fujisawa M."/>
            <person name="Namiki N."/>
            <person name="Mizuno H."/>
            <person name="Yamamoto K."/>
            <person name="Antonio B.A."/>
            <person name="Baba T."/>
            <person name="Sakata K."/>
            <person name="Nagamura Y."/>
            <person name="Aoki H."/>
            <person name="Arikawa K."/>
            <person name="Arita K."/>
            <person name="Bito T."/>
            <person name="Chiden Y."/>
            <person name="Fujitsuka N."/>
            <person name="Fukunaka R."/>
            <person name="Hamada M."/>
            <person name="Harada C."/>
            <person name="Hayashi A."/>
            <person name="Hijishita S."/>
            <person name="Honda M."/>
            <person name="Hosokawa S."/>
            <person name="Ichikawa Y."/>
            <person name="Idonuma A."/>
            <person name="Iijima M."/>
            <person name="Ikeda M."/>
            <person name="Ikeno M."/>
            <person name="Ito K."/>
            <person name="Ito S."/>
            <person name="Ito T."/>
            <person name="Ito Y."/>
            <person name="Ito Y."/>
            <person name="Iwabuchi A."/>
            <person name="Kamiya K."/>
            <person name="Karasawa W."/>
            <person name="Kurita K."/>
            <person name="Katagiri S."/>
            <person name="Kikuta A."/>
            <person name="Kobayashi H."/>
            <person name="Kobayashi N."/>
            <person name="Machita K."/>
            <person name="Maehara T."/>
            <person name="Masukawa M."/>
            <person name="Mizubayashi T."/>
            <person name="Mukai Y."/>
            <person name="Nagasaki H."/>
            <person name="Nagata Y."/>
            <person name="Naito S."/>
            <person name="Nakashima M."/>
            <person name="Nakama Y."/>
            <person name="Nakamichi Y."/>
            <person name="Nakamura M."/>
            <person name="Meguro A."/>
            <person name="Negishi M."/>
            <person name="Ohta I."/>
            <person name="Ohta T."/>
            <person name="Okamoto M."/>
            <person name="Ono N."/>
            <person name="Saji S."/>
            <person name="Sakaguchi M."/>
            <person name="Sakai K."/>
            <person name="Shibata M."/>
            <person name="Shimokawa T."/>
            <person name="Song J."/>
            <person name="Takazaki Y."/>
            <person name="Terasawa K."/>
            <person name="Tsugane M."/>
            <person name="Tsuji K."/>
            <person name="Ueda S."/>
            <person name="Waki K."/>
            <person name="Yamagata H."/>
            <person name="Yamamoto M."/>
            <person name="Yamamoto S."/>
            <person name="Yamane H."/>
            <person name="Yoshiki S."/>
            <person name="Yoshihara R."/>
            <person name="Yukawa K."/>
            <person name="Zhong H."/>
            <person name="Yano M."/>
            <person name="Yuan Q."/>
            <person name="Ouyang S."/>
            <person name="Liu J."/>
            <person name="Jones K.M."/>
            <person name="Gansberger K."/>
            <person name="Moffat K."/>
            <person name="Hill J."/>
            <person name="Bera J."/>
            <person name="Fadrosh D."/>
            <person name="Jin S."/>
            <person name="Johri S."/>
            <person name="Kim M."/>
            <person name="Overton L."/>
            <person name="Reardon M."/>
            <person name="Tsitrin T."/>
            <person name="Vuong H."/>
            <person name="Weaver B."/>
            <person name="Ciecko A."/>
            <person name="Tallon L."/>
            <person name="Jackson J."/>
            <person name="Pai G."/>
            <person name="Aken S.V."/>
            <person name="Utterback T."/>
            <person name="Reidmuller S."/>
            <person name="Feldblyum T."/>
            <person name="Hsiao J."/>
            <person name="Zismann V."/>
            <person name="Iobst S."/>
            <person name="de Vazeille A.R."/>
            <person name="Buell C.R."/>
            <person name="Ying K."/>
            <person name="Li Y."/>
            <person name="Lu T."/>
            <person name="Huang Y."/>
            <person name="Zhao Q."/>
            <person name="Feng Q."/>
            <person name="Zhang L."/>
            <person name="Zhu J."/>
            <person name="Weng Q."/>
            <person name="Mu J."/>
            <person name="Lu Y."/>
            <person name="Fan D."/>
            <person name="Liu Y."/>
            <person name="Guan J."/>
            <person name="Zhang Y."/>
            <person name="Yu S."/>
            <person name="Liu X."/>
            <person name="Zhang Y."/>
            <person name="Hong G."/>
            <person name="Han B."/>
            <person name="Choisne N."/>
            <person name="Demange N."/>
            <person name="Orjeda G."/>
            <person name="Samain S."/>
            <person name="Cattolico L."/>
            <person name="Pelletier E."/>
            <person name="Couloux A."/>
            <person name="Segurens B."/>
            <person name="Wincker P."/>
            <person name="D'Hont A."/>
            <person name="Scarpelli C."/>
            <person name="Weissenbach J."/>
            <person name="Salanoubat M."/>
            <person name="Quetier F."/>
            <person name="Yu Y."/>
            <person name="Kim H.R."/>
            <person name="Rambo T."/>
            <person name="Currie J."/>
            <person name="Collura K."/>
            <person name="Luo M."/>
            <person name="Yang T."/>
            <person name="Ammiraju J.S.S."/>
            <person name="Engler F."/>
            <person name="Soderlund C."/>
            <person name="Wing R.A."/>
            <person name="Palmer L.E."/>
            <person name="de la Bastide M."/>
            <person name="Spiegel L."/>
            <person name="Nascimento L."/>
            <person name="Zutavern T."/>
            <person name="O'Shaughnessy A."/>
            <person name="Dike S."/>
            <person name="Dedhia N."/>
            <person name="Preston R."/>
            <person name="Balija V."/>
            <person name="McCombie W.R."/>
            <person name="Chow T."/>
            <person name="Chen H."/>
            <person name="Chung M."/>
            <person name="Chen C."/>
            <person name="Shaw J."/>
            <person name="Wu H."/>
            <person name="Hsiao K."/>
            <person name="Chao Y."/>
            <person name="Chu M."/>
            <person name="Cheng C."/>
            <person name="Hour A."/>
            <person name="Lee P."/>
            <person name="Lin S."/>
            <person name="Lin Y."/>
            <person name="Liou J."/>
            <person name="Liu S."/>
            <person name="Hsing Y."/>
            <person name="Raghuvanshi S."/>
            <person name="Mohanty A."/>
            <person name="Bharti A.K."/>
            <person name="Gaur A."/>
            <person name="Gupta V."/>
            <person name="Kumar D."/>
            <person name="Ravi V."/>
            <person name="Vij S."/>
            <person name="Kapur A."/>
            <person name="Khurana P."/>
            <person name="Khurana P."/>
            <person name="Khurana J.P."/>
            <person name="Tyagi A.K."/>
            <person name="Gaikwad K."/>
            <person name="Singh A."/>
            <person name="Dalal V."/>
            <person name="Srivastava S."/>
            <person name="Dixit A."/>
            <person name="Pal A.K."/>
            <person name="Ghazi I.A."/>
            <person name="Yadav M."/>
            <person name="Pandit A."/>
            <person name="Bhargava A."/>
            <person name="Sureshbabu K."/>
            <person name="Batra K."/>
            <person name="Sharma T.R."/>
            <person name="Mohapatra T."/>
            <person name="Singh N.K."/>
            <person name="Messing J."/>
            <person name="Nelson A.B."/>
            <person name="Fuks G."/>
            <person name="Kavchok S."/>
            <person name="Keizer G."/>
            <person name="Linton E."/>
            <person name="Llaca V."/>
            <person name="Song R."/>
            <person name="Tanyolac B."/>
            <person name="Young S."/>
            <person name="Ho-Il K."/>
            <person name="Hahn J.H."/>
            <person name="Sangsakoo G."/>
            <person name="Vanavichit A."/>
            <person name="de Mattos Luiz.A.T."/>
            <person name="Zimmer P.D."/>
            <person name="Malone G."/>
            <person name="Dellagostin O."/>
            <person name="de Oliveira A.C."/>
            <person name="Bevan M."/>
            <person name="Bancroft I."/>
            <person name="Minx P."/>
            <person name="Cordum H."/>
            <person name="Wilson R."/>
            <person name="Cheng Z."/>
            <person name="Jin W."/>
            <person name="Jiang J."/>
            <person name="Leong S.A."/>
            <person name="Iwama H."/>
            <person name="Gojobori T."/>
            <person name="Itoh T."/>
            <person name="Niimura Y."/>
            <person name="Fujii Y."/>
            <person name="Habara T."/>
            <person name="Sakai H."/>
            <person name="Sato Y."/>
            <person name="Wilson G."/>
            <person name="Kumar K."/>
            <person name="McCouch S."/>
            <person name="Juretic N."/>
            <person name="Hoen D."/>
            <person name="Wright S."/>
            <person name="Bruskiewich R."/>
            <person name="Bureau T."/>
            <person name="Miyao A."/>
            <person name="Hirochika H."/>
            <person name="Nishikawa T."/>
            <person name="Kadowaki K."/>
            <person name="Sugiura M."/>
            <person name="Burr B."/>
            <person name="Sasaki T."/>
        </authorList>
    </citation>
    <scope>NUCLEOTIDE SEQUENCE [LARGE SCALE GENOMIC DNA]</scope>
    <source>
        <strain evidence="5">cv. Nipponbare</strain>
    </source>
</reference>
<dbReference type="SUPFAM" id="SSF56672">
    <property type="entry name" value="DNA/RNA polymerases"/>
    <property type="match status" value="1"/>
</dbReference>
<evidence type="ECO:0000313" key="5">
    <source>
        <dbReference type="Proteomes" id="UP000000763"/>
    </source>
</evidence>
<keyword evidence="1" id="KW-0645">Protease</keyword>
<reference evidence="5" key="2">
    <citation type="journal article" date="2008" name="Nucleic Acids Res.">
        <title>The rice annotation project database (RAP-DB): 2008 update.</title>
        <authorList>
            <consortium name="The rice annotation project (RAP)"/>
        </authorList>
    </citation>
    <scope>GENOME REANNOTATION</scope>
    <source>
        <strain evidence="5">cv. Nipponbare</strain>
    </source>
</reference>
<gene>
    <name evidence="4" type="primary">OSJNBa0065J03.17</name>
</gene>